<dbReference type="InterPro" id="IPR003644">
    <property type="entry name" value="Calx_beta"/>
</dbReference>
<keyword evidence="3" id="KW-0106">Calcium</keyword>
<feature type="domain" description="Cadherin" evidence="6">
    <location>
        <begin position="6287"/>
        <end position="6426"/>
    </location>
</feature>
<evidence type="ECO:0000313" key="9">
    <source>
        <dbReference type="Proteomes" id="UP000501367"/>
    </source>
</evidence>
<dbReference type="InterPro" id="IPR037524">
    <property type="entry name" value="PA14/GLEYA"/>
</dbReference>
<dbReference type="InterPro" id="IPR046779">
    <property type="entry name" value="LapA_adhesin_dom"/>
</dbReference>
<evidence type="ECO:0000259" key="7">
    <source>
        <dbReference type="PROSITE" id="PS51820"/>
    </source>
</evidence>
<feature type="compositionally biased region" description="Low complexity" evidence="4">
    <location>
        <begin position="6146"/>
        <end position="6157"/>
    </location>
</feature>
<dbReference type="InterPro" id="IPR019960">
    <property type="entry name" value="T1SS_VCA0849"/>
</dbReference>
<evidence type="ECO:0000259" key="6">
    <source>
        <dbReference type="PROSITE" id="PS50268"/>
    </source>
</evidence>
<evidence type="ECO:0000256" key="2">
    <source>
        <dbReference type="ARBA" id="ARBA00022737"/>
    </source>
</evidence>
<dbReference type="GO" id="GO:0005509">
    <property type="term" value="F:calcium ion binding"/>
    <property type="evidence" value="ECO:0007669"/>
    <property type="project" value="InterPro"/>
</dbReference>
<feature type="region of interest" description="Disordered" evidence="4">
    <location>
        <begin position="6140"/>
        <end position="6166"/>
    </location>
</feature>
<dbReference type="Pfam" id="PF20579">
    <property type="entry name" value="LapA"/>
    <property type="match status" value="58"/>
</dbReference>
<dbReference type="RefSeq" id="WP_168757041.1">
    <property type="nucleotide sequence ID" value="NZ_CP051487.1"/>
</dbReference>
<dbReference type="SUPFAM" id="SSF51120">
    <property type="entry name" value="beta-Roll"/>
    <property type="match status" value="1"/>
</dbReference>
<dbReference type="PROSITE" id="PS51820">
    <property type="entry name" value="PA14"/>
    <property type="match status" value="1"/>
</dbReference>
<dbReference type="SMART" id="SM00327">
    <property type="entry name" value="VWA"/>
    <property type="match status" value="1"/>
</dbReference>
<keyword evidence="2" id="KW-0677">Repeat</keyword>
<keyword evidence="1" id="KW-0732">Signal</keyword>
<reference evidence="8 9" key="1">
    <citation type="submission" date="2020-04" db="EMBL/GenBank/DDBJ databases">
        <authorList>
            <person name="Yao Y."/>
            <person name="He Z."/>
        </authorList>
    </citation>
    <scope>NUCLEOTIDE SEQUENCE [LARGE SCALE GENOMIC DNA]</scope>
    <source>
        <strain evidence="8 9">CY-1</strain>
    </source>
</reference>
<evidence type="ECO:0000256" key="1">
    <source>
        <dbReference type="ARBA" id="ARBA00022729"/>
    </source>
</evidence>
<feature type="domain" description="PA14" evidence="7">
    <location>
        <begin position="6559"/>
        <end position="6713"/>
    </location>
</feature>
<organism evidence="8 9">
    <name type="scientific">Pseudomonas umsongensis</name>
    <dbReference type="NCBI Taxonomy" id="198618"/>
    <lineage>
        <taxon>Bacteria</taxon>
        <taxon>Pseudomonadati</taxon>
        <taxon>Pseudomonadota</taxon>
        <taxon>Gammaproteobacteria</taxon>
        <taxon>Pseudomonadales</taxon>
        <taxon>Pseudomonadaceae</taxon>
        <taxon>Pseudomonas</taxon>
    </lineage>
</organism>
<feature type="domain" description="VWFA" evidence="5">
    <location>
        <begin position="6893"/>
        <end position="7012"/>
    </location>
</feature>
<accession>A0AAE7DC52</accession>
<dbReference type="GO" id="GO:0007154">
    <property type="term" value="P:cell communication"/>
    <property type="evidence" value="ECO:0007669"/>
    <property type="project" value="InterPro"/>
</dbReference>
<proteinExistence type="predicted"/>
<dbReference type="CDD" id="cd00198">
    <property type="entry name" value="vWFA"/>
    <property type="match status" value="1"/>
</dbReference>
<dbReference type="PROSITE" id="PS00330">
    <property type="entry name" value="HEMOLYSIN_CALCIUM"/>
    <property type="match status" value="3"/>
</dbReference>
<dbReference type="PRINTS" id="PR00313">
    <property type="entry name" value="CABNDNGRPT"/>
</dbReference>
<dbReference type="InterPro" id="IPR036465">
    <property type="entry name" value="vWFA_dom_sf"/>
</dbReference>
<dbReference type="Proteomes" id="UP000501367">
    <property type="component" value="Chromosome"/>
</dbReference>
<dbReference type="InterPro" id="IPR001343">
    <property type="entry name" value="Hemolysn_Ca-bd"/>
</dbReference>
<dbReference type="PROSITE" id="PS50268">
    <property type="entry name" value="CADHERIN_2"/>
    <property type="match status" value="1"/>
</dbReference>
<protein>
    <submittedName>
        <fullName evidence="8">Type I secretion C-terminal target domain-containing protein</fullName>
    </submittedName>
</protein>
<evidence type="ECO:0000256" key="3">
    <source>
        <dbReference type="ARBA" id="ARBA00022837"/>
    </source>
</evidence>
<dbReference type="InterPro" id="IPR002035">
    <property type="entry name" value="VWF_A"/>
</dbReference>
<evidence type="ECO:0000259" key="5">
    <source>
        <dbReference type="PROSITE" id="PS50234"/>
    </source>
</evidence>
<dbReference type="Pfam" id="PF00353">
    <property type="entry name" value="HemolysinCabind"/>
    <property type="match status" value="4"/>
</dbReference>
<dbReference type="Pfam" id="PF13519">
    <property type="entry name" value="VWA_2"/>
    <property type="match status" value="1"/>
</dbReference>
<dbReference type="SMART" id="SM00237">
    <property type="entry name" value="Calx_beta"/>
    <property type="match status" value="1"/>
</dbReference>
<dbReference type="InterPro" id="IPR018511">
    <property type="entry name" value="Hemolysin-typ_Ca-bd_CS"/>
</dbReference>
<dbReference type="SUPFAM" id="SSF141072">
    <property type="entry name" value="CalX-like"/>
    <property type="match status" value="1"/>
</dbReference>
<dbReference type="SUPFAM" id="SSF53300">
    <property type="entry name" value="vWA-like"/>
    <property type="match status" value="1"/>
</dbReference>
<sequence>MSSVVAIVKNIVGQVFVVSPEGIRRVLVEGDRLYVGDQVDTGAAGAVTLELADGRTLDLGRDTQWSGSAPDSSTDLAAATAQAAPSVEELQQAIAAGADPTKDLEPTAAGPAAAGTGGAAGGGHSFVMLDATAGRVDPTIGFPTEGLDSAAQVTLETPGGQSTNNNANANDPLQSTLSLSATPTITEAGGVLVYTATLSQAPLTDLTVTLSNGAVIIVAAGQITGTVNVPLAPNDTVYKDATQISVTVTGITGGAIVVIPPTVPAVTQVTDTVDTTGLTLTATGAVVEGGSITYTATLTNPAGTPVTVTLSNGSVITIEAGKTTGTVVVETPVNDVYVNGSTVSTTITGATGGNFENLVPSTTPAVTTITDSPDTTGVSLTATGAVVEGGSITYTATLTNPAGTPVTVTLSNGSVITIEAGKTTGTVVVETPANDVYVNGSTVSTTITGATGGNFENLVPSTTPAVTTITDSPDTTGVSLTATGAVVEGGSITYTATLTNPAGTPVTVTLSNGSVITIEAGKTSGTVVVDTPANDVYVNGSTVSTTITGATGGNFENLVPSTTPAVTTITDSPDTTGLTLTATGAVVEGGSITYTATLTNPAGTPVTVTLSNGSVITIEAGKTSGTVVVDTPANDVYVNGSTVSTTITGATGGNFENLVPSTTPAVTTITDSPDTTGLTLTATGAVVEGGSITYTATLTNPAGTPVTVTLSNGSVITIEAGKTSGTVVVDTPANDVYVNGSTVSTTITGATGGNFENLVPSTTPAVTTITDSPDTTGVSLTATGVVVEGGSITYTATLTNPAGTPVTVTLSNGSVITIEAGKTTGTVVVETPANDVYVNGSTVSTTITGATGGNFENLVPSTTPAVTTITDSPDTTGVSLTATGALVEGGSITYTATLTNPAGTPVTVTLSNGSVITIEAGKTTGTVVVETPANDVYVNGSTVSTTITGATGGNFENLVPSTTPAVTTITDSPDTTGLTLTATGAVVEGGSITYTATLTNPAGTPVTVTLSNGSVITIEAGKTSGTVVVDTPANDVYVNGSTVSTTITGATGGNFENLVPSTTPAVTTITDSPDTTGLTLTATGAVVEGGSITYTATLTNPAGTPVTVTLSNGSVITIEAGKTSGTVVVDTPANDVYVNGSTVSTTITGATGGNFENLVPSTTPAVTTITDSPDTTGVSLTATGVVVEGGSITYTATLTNPAGTPVTVPLSNGSVITIEAGKTTGTVVVETPANDVYVNGSTVSTTITGATGGNFENLVPSTTPAVTTITDSPDTTGVSLTATGAVVEGGSITYTATLTNPAGTPVTVTLSNGSVITIEAGKTTGTVVVETPANDVYVNGSTVSTTITGATGGNFENLVPSTTPAVTTITDSPDTTGLTLTATGAVVEGGSITYTATLTNPAGTPVTVTLSNGSVITIEAGKTSGTVVVDTPANDVYVNGSTVSTTITGATGGNFENLVPSTTPAVTTITDSPDTTGLTLTATGAVVEGGSITYTATLTNPAGTPVTVTLSNGSVITIEAGKTSGTVVVDTPANDVYVNGSTVSTTITGATGGNFENLVPSTTPAVTTITDSPDTTGLTLTATGAVVEGGSITYTATLTNPAGTPVTVTLSNGSVITIEAGKTSGTVVVDTPANDVYVNGSTVSTTITGATGGNFENLVPSTTPAVTTITDSPDTTGVSLTATGVVVEGGSITYTATLTNPAGTPVTVTLSNGSVITIEAGKTTGTVVVETPANDVYVNGSTVSTTITGATGGNFENLVPSTTPAVTTITDSPDTTGLTLTATGAVVEGGSITYTATLTNPAGTPVTVTLSNGSVITIEAGKTTGTVVVETPANDVYVNGSTVSTTITGATGGNFENLVPNPEPAVTQISDSVDKVTITIESAGNVLENAAPTFIIKVDQKLDHDLTVTLSNGQSVTIAAGSTQTTYALPTQGDDVYKDGETIKLGITTAAVDGQTFENLVIGNEAEVNIGDTTSEVIATLTVDKSSVVEGGLVTYTVTLSNAAGLPINNHGELTFKLTDGTTITVPANGTTGSAIVATTNDVFTGGQPSLVNKLETVTGGEKFEQLTLDQNTLTTTVTDQPAGAGDAVTVIIESAGDVLENGAPTFTIKVDQQLDHDLTVTLSNGQTVVIAAGALQTTYALPAQGDDVYKDGSTVNLGISGATADGRVLENLVVGNPASVVISDTISEVVATLTADKTTVAEGGQITYTVTLTNAAGLPINNHGELTFTLTDGTQIKVPANTTSGSFTITAPDDILVGGQPTIINKLESVSGADNFEKLTLGQNALETTVTDEPAGQDDQVGISIVGNGSVAENQDPSFTIKLDKAQDHALTVTLSNGQTVTFAIGETEKVHTLSAQGDDVYKDGSTVTLGVNGATAGGTALENLVIGNPASVLITDTTNDVVAKLTVDSTSVSEGGQITYTVTLSNADGLPVNNHGGLSFTLTDGTVINIAANQTSGSASVPVADNLYVDQPVTVVNQLQSVSGTNNYENLVLGSDTTSVTISDEANGAGNKVTVGISANGDVVEGNAPTFTVSINRALADDFTVTLSNGKSVVITAGQTSAIYTGDTNAEDVYQDPTSQTLHITGAEVAGKSFENLVISAADATVNTTDTTNDVVAKLTVDSTSVSEGGQITYTVTLSNADGLPVNNHGGLSFTLTDGTVINIAANQTSGSTSVPVADNLYVDQPVTVVNQLQSVSGSNNYENLMLGSDKTSVTISDEANGAGNKVTVGIAANGDVTEGTAPTFTVSINRALADDFTVTLSNGKSVVITAGQTSAIYAGDTNAEDVYQDPTSQTLHITGASVAGKTFENLVISAADATVNTTDTTNDVVAKLTVDNSSVSEGGQITYTVTLSNADGLPVNNHGGLSFTLTDGTVINIAANQTSGSTSVPVADNLYVDQPVTVVNQLQSVSGSNNYENLVLGGDTTSVTISDDANSAANKITVGIAANGDVVEGTAPTFTISINRALADDFTVTLSNGKSVVITAGQTSAIYAGDTNAEDVYQDPTSLTLHITGAEVAGKSFENLVISAADATVNTTDTTNDVVAKLTVDNSSVSEGGQITYTVTLSNADGLPVNNHGGLSFTLTDGTVINIAANQTSGSTSVPVADNLYVDQPVTVVNQLTGVSGSNNYENLVLGGDTTSVTISDDANSAGNKVTVGITANGDVTEGTAPTFTVSINRALADDFTVTLSNGKSVVITAGQTSAIYAGDTNAEDVYQDPTSQTLHITGAEVAGKSFENLVISAADATVNTTDTTNDVVAKLTVDNSSVSEGGQITYTVTLSNADGLPVNNHGGLTFTLKDGTVINVAANQTSGSTSVPVPDNLYVDQPVVIDNQLTGVTGSNNYENLVLGSDKTSVTISDEANGAGNKVTVGISANGDVVEGHAPTFTVSINRALADDFTVTLSNGKSVVITAGQTSAIYTGDTNAEDVYQDPSSLTLNVTGASVAGKTFENLVIDNSAATVNTTDTTNDVVAKLTVDSTSVSEGGQITYTVTLSNADGLPVSNHGGLSFTLTDGTVINIAANQTSGSTSVPVPNNLYVDQPVVIDNQLTGVTGSNNYENLVLGSDTTSVTISDEANGAGNQVTVGISANGDVTEGTAPTFTVSINRVLADDFTVTLSNGKSVVITAGQTSAIYTGDTNAEDVYRDPSSLTLNVTGASVAGKTFENLVIDNSAATVNTTDTTNDVVAKLTVDSTSVSEGGQITYTVTLSNADGLPVSNHGGLSFTLTDGTVINIAANQTSGSTSVPVADNLYVDQPVVIDNQLTGVTGSNNYENLVLGSDKTSVTISDEANGAGNQVTVGISANGDVTEGTAPTFTVSINRVLADDFTVTLSNGKSVVITAGQTSAIYTGDTNAEDVYRDPSSLTLNVTGASVAGKTFENLVIDNSTATVNTTDTTNDVVAKLTVDSTSVSEGGQITYTVTLSNADGLPVSNHGGLSFTLTDGTVINIAANQTSGSTSVPVADNLYVDQPVVIDNQLTGVTGSNNYENLVLGSDKTSVTISDEANGAGNQVTVGISANGDVTEGTAPTFTVSINRVLADDFTVTLSNGKSVVITAGQTSAIYTGDTNAEDVYRDPSSLTLNVTGASVAGKTFENLVIDNSTATVNTTDTTNDVVAKLTVDSTSVSEGGQITYTVTLSNADGLPVSNHGGLSFTLTDGTVINIAANQTSGSTSVPVADNLYVDQPVVIDNQLTGVTGSNNYENLVLGSDKTSVTISDEANGAGNQVTVGISANGDVTEGTAPTFTVSINRVLADDFTVTLSNGKSVVITAGQTSAIYTGDTNAEDVYRDPSSLTLNVTGASVAGKTFENLVIDNSTATVNTTDTTNDVVAKLTVDSTSVSEGGQITYTVTLSNADGLPVNNHGGLSFTLTDGTVINIAANQTSGSTSVPVADNLYVDQPVTVVNQLQSVSGSNNYENLVLGGDTTSVTISDDANSAANKVTVGIAANGDVVEGTAPTFTVSINRALADDFTVTLSNGKTVTITAGQTSAIYAGDTNAEDVYQDPTSQTLHITGAEVAGKSFENLVIDNTAATVNTTDTTNDVVAKLTVDSTSVSEGGQITYTVTLSNADGLPVNNHGGLSFTLTDGTVINVAANQTSGSTSVPVPDNLYVDQPVVIDNQLTGVTGSNNYENLVLGGDTTSVTISDDANSAANKVTVGIAANGDVVEGTAPTFTVSINRALADDFTVTLSNGKTVTITAGQTSAIYAGDTNAEDVYQDPTSQTLHITGAEVAGKSFENLVIDNTAATVNTTDTTNDVVAKLTVDSTSVSEGGQITYTVTLSNADGLPVNNHGGLSFTLTDGTVINVAANQTSGSTSVPVPDNLYVDQPVVIDNQLTGVTGSNNYENLVLGSDTTSVTISDEANGAGNQVTVGIAANGDVVEGTAPSFTVSINRALADDFTVTLSNGKSVVITAGQTSAIYSGDTNAEDVYQDPTSQTLHITGAKVASKSFENLVISAADATVNTTDTTNDVVAKLTVDSTSVSEGGQITYTVTLSNADGLPVNNHGGLTFTLKDGTVINITANQTSGSTSVPVPDNLYVDQPVVIDNQLQSVSGTNNYENLALGSDTTSVTISDDAKGDANKVTVGIVANGDVTEGSAPSFTVSINRALADDFTVTLSNGKSVVITAGQTSAIYSGDTNAEDVYQDPTSQTLHITGASVAGKTFENLVISAADATVNTTDTTNDVVAKLTVDSTSVNEGGQITYTVTLSNADGLPVNNHGGLSFTLTDGTVINIAANQTSGSTSVPVADNLYVDQPVTVVNQLTGVSGSNNYENLVLGSDTTSVTISDDAKGDANKVTVGIVANGDVTEGSAPSFTVSINRALADDFTVTLSNGKSVVITAGQTSAIYSGDTNAEDVYQDPTSQTLHITGAEVAGKTFENLVISAADATVNTTDSTNDVVAKLTVDSTSVNEGGQITYTVTLSNADGLPVNNHGGLSFTLTDGTVINIAANQTSGSTSVPVADNLYVDQPVTVVNQLQSVSGTNNYENLVLGSDTTSVTISDEANSAGNKFTVGISANGDVVEGTAPTFTVSINRALADDFTVTLSNGKSVVITAGQTSAIYTGDTNAEDVYQDPTSQTLHITGAEVAGKSFENLVISAADATVNTTDTTNDVVAKLTVDSTSVSEGGQITYTVTLSNADGLPVSNHGGLTFTLKDGTVINVAANQTSGSTSVPVPDNLYVDQPVTVVNQLQSVSGTNNYENLVLGSDKTSVTISDDAKGDANKVTVGIVANGDVTEGHAPTFTVSINRVLADNLVVTLSNGKTVTITAGQKTAIYSGDTNAEDVYQDPMSQTLHITGASVAGKTFENLVIDNTTATVKTTDTTNDVVAKLTVDSTSVSEGGQITYTVTLSNADGLPVSNHGGLTFTLKDGTVINVAANQTSGSTSVPVPDNLYVDQPVTVVNQLQSVSGTNNYENLVLGSDKTSVTISDDAKGDANKVTVGIVANGDVTEGHAPTFTVSINRVLADNLVVTLSNGKTVTITAGQKTAIYTGDTNAEDVYKDPSSLTLNVTGASVAGKTFENLVIDNSAATVKTTDTISEVTATLTVDKTSVAEGGVVTYTVTLTSKDNIPLGNHGELKFTLTDGTVVTVPANVASGTATIIAKDDVYLGGQLPITNKLVSVTGGDNFEKLTLDQTVRNTAVTDESGSGTNTPSNSGDKTTISITGDTSVTEGDTAHYTIALSNPAHGEVTVTLSYTGTAANGADFTGVATITIPANASSVPLNIATIDDRFTEGTENFTVRITGATGGNFENLVISDTTNSVTTSIIDNDAPPVIDLDANNSSGATGANYNVTFTEGTTSPGVSIGDIDLSITDPDSTMLTGATIVLTNRQTGDNLNLGNSVDGIIINTNHLDGSITLILSGTATLANYIQRIKNITFTNDSENPSAVPRTITVTVTDGSNNSNVATTTVTVVGVNDAPTAAPANVSGLEDQPLVLGWSTFGVKDVDSADANLGVKITQLPGEGKLQYSNDGTNWIDVTVNQTFTKAQIDAGKLRFQPDLNESGSDGYANGMGNNKADYAQLQFQPTDGQLLGSTATVKIDITPVADAPTLSVAGNAVTSTGLLKEVWTNLSGLGAGYDGTVGNGVATNTLKSVIDAATNPNSSSTSTNVQSSGDVAANTASKTSGLIYLEAGKTYTFSGSADDSLLVTIGGNTVASALWGKGGTITGTGFTPTTSGYYTIDIYHHNQSGPGSYDVNLSINGAPAVDLSSAGIPLYTGVANLVASGVTVSALHGSNGEGYYEGYKLNEGAENGSVHLSKITTALTDTDGSESLTVSISGFPKGMVLSDDAGHSLTVGTDGIAQVSGWNLANLTITPPAYYNGKFDLTVTSTSTELLGDKASSTATIPVTIYPAVYNAITATSADDTVSGTDGNDIIVADIGGLTVIPGTNYNIAFMVDSSGSMSDASVVAARNSLTSVFNTLKQSMGGNSGTVNIFLVDFDTQINKSVSVNLNDPNALKLLTAVLNSMESGGGTNYEDVFKTTANWFQSADALANTGAKNITYFITDGKPTYYQSDESQNPKLYGNVRLDSVVTTSNYQLGTATTLQPDSSHQIEISAAGYVRVWTKSGNSWSYDNVGTLHAQGDGTYEFSSRDGSGSSTSSDTVDNAQASFALLLKVSPTVEAIGLNSDVTLSDLKPYDSDKAPQTNIDPNNLANSIIGHTEATLPGADTVNGGDGNDILFGDLVSFSGIAGEGYQAMQAFVAKETGVDVSKVTTSNVHQYITEHTDVFDVSGAHDGDDSLLGGAGNDIIFGLGGDDKLYGGSGNDLLLGGTGKDLLDGGDGNDTLLGGKGDDTLIGGLGGDTFVWKAGDTGTDVIKDFNASQGDRIDLRDLLQGESGSTIDNYLKITTVDGVSSLQVNSAGNFNSANATAAKPDVTIKLEGNNWSSANLHNLIAGSDPTIKIDHNNS</sequence>
<dbReference type="InterPro" id="IPR002126">
    <property type="entry name" value="Cadherin-like_dom"/>
</dbReference>
<dbReference type="NCBIfam" id="TIGR03661">
    <property type="entry name" value="T1SS_VCA0849"/>
    <property type="match status" value="1"/>
</dbReference>
<dbReference type="EMBL" id="CP051487">
    <property type="protein sequence ID" value="QJC76963.1"/>
    <property type="molecule type" value="Genomic_DNA"/>
</dbReference>
<dbReference type="PROSITE" id="PS50234">
    <property type="entry name" value="VWFA"/>
    <property type="match status" value="1"/>
</dbReference>
<dbReference type="GO" id="GO:0016020">
    <property type="term" value="C:membrane"/>
    <property type="evidence" value="ECO:0007669"/>
    <property type="project" value="InterPro"/>
</dbReference>
<dbReference type="KEGG" id="pum:HGP31_01195"/>
<dbReference type="GO" id="GO:0007156">
    <property type="term" value="P:homophilic cell adhesion via plasma membrane adhesion molecules"/>
    <property type="evidence" value="ECO:0007669"/>
    <property type="project" value="InterPro"/>
</dbReference>
<dbReference type="InterPro" id="IPR038081">
    <property type="entry name" value="CalX-like_sf"/>
</dbReference>
<evidence type="ECO:0000313" key="8">
    <source>
        <dbReference type="EMBL" id="QJC76963.1"/>
    </source>
</evidence>
<dbReference type="InterPro" id="IPR011049">
    <property type="entry name" value="Serralysin-like_metalloprot_C"/>
</dbReference>
<dbReference type="GeneID" id="72192156"/>
<dbReference type="Gene3D" id="2.60.40.2030">
    <property type="match status" value="1"/>
</dbReference>
<evidence type="ECO:0000256" key="4">
    <source>
        <dbReference type="SAM" id="MobiDB-lite"/>
    </source>
</evidence>
<gene>
    <name evidence="8" type="ORF">HGP31_01195</name>
</gene>
<name>A0AAE7DC52_9PSED</name>